<dbReference type="SUPFAM" id="SSF51197">
    <property type="entry name" value="Clavaminate synthase-like"/>
    <property type="match status" value="1"/>
</dbReference>
<dbReference type="Pfam" id="PF02668">
    <property type="entry name" value="TauD"/>
    <property type="match status" value="1"/>
</dbReference>
<accession>A0A6B2R5D4</accession>
<dbReference type="InterPro" id="IPR042098">
    <property type="entry name" value="TauD-like_sf"/>
</dbReference>
<evidence type="ECO:0000313" key="5">
    <source>
        <dbReference type="EMBL" id="NDY82555.1"/>
    </source>
</evidence>
<comment type="cofactor">
    <cofactor evidence="1">
        <name>Fe(2+)</name>
        <dbReference type="ChEBI" id="CHEBI:29033"/>
    </cofactor>
</comment>
<dbReference type="EMBL" id="JAAGRN010000002">
    <property type="protein sequence ID" value="NDY82555.1"/>
    <property type="molecule type" value="Genomic_DNA"/>
</dbReference>
<dbReference type="InterPro" id="IPR003819">
    <property type="entry name" value="TauD/TfdA-like"/>
</dbReference>
<dbReference type="GO" id="GO:0017000">
    <property type="term" value="P:antibiotic biosynthetic process"/>
    <property type="evidence" value="ECO:0007669"/>
    <property type="project" value="UniProtKB-KW"/>
</dbReference>
<dbReference type="InterPro" id="IPR050411">
    <property type="entry name" value="AlphaKG_dependent_hydroxylases"/>
</dbReference>
<reference evidence="5" key="1">
    <citation type="submission" date="2020-02" db="EMBL/GenBank/DDBJ databases">
        <authorList>
            <person name="Chen W.-M."/>
        </authorList>
    </citation>
    <scope>NUCLEOTIDE SEQUENCE</scope>
    <source>
        <strain evidence="5">NBD-18</strain>
    </source>
</reference>
<dbReference type="PANTHER" id="PTHR10696">
    <property type="entry name" value="GAMMA-BUTYROBETAINE HYDROXYLASE-RELATED"/>
    <property type="match status" value="1"/>
</dbReference>
<evidence type="ECO:0000256" key="2">
    <source>
        <dbReference type="ARBA" id="ARBA00023002"/>
    </source>
</evidence>
<name>A0A6B2R5D4_9BURK</name>
<organism evidence="5">
    <name type="scientific">Sheuella amnicola</name>
    <dbReference type="NCBI Taxonomy" id="2707330"/>
    <lineage>
        <taxon>Bacteria</taxon>
        <taxon>Pseudomonadati</taxon>
        <taxon>Pseudomonadota</taxon>
        <taxon>Betaproteobacteria</taxon>
        <taxon>Burkholderiales</taxon>
        <taxon>Alcaligenaceae</taxon>
        <taxon>Sheuella</taxon>
    </lineage>
</organism>
<gene>
    <name evidence="5" type="ORF">G3I67_04845</name>
</gene>
<feature type="domain" description="TauD/TfdA-like" evidence="4">
    <location>
        <begin position="62"/>
        <end position="313"/>
    </location>
</feature>
<dbReference type="AlphaFoldDB" id="A0A6B2R5D4"/>
<sequence length="378" mass="42729">MMFAVATSVEKFASPRAWTRADLENDSSWIHPLSQKEIEDLEMGLRAVLATGKSEFELSAADFPLTPATDKLLKTIIQSTQSNYGVCLVRGFPVDNWTPAEMRTLFWSMGLRMGVPRPQGKPSHFVSNVRDDGGVYRSGTGRGYNTNSKLDFHSDGSDVVGLMCLQVAKSGGSSLISSSMSAFNELKKVRPDLAEVLQQPFYFGRQGEQAAEEPAYYQASIVGFKDGQFACRHIRNHITGAQISFPEVPRLTPLQTEALDKFDELLGREDLCYHMYLQKGDFQFLNNHVNLHARTEYEDFEEPEKCRHLLRLWLSIPNAPALPDLWRDAYKDVDTRAVRGGFRGANITPEIRAFEKRLAQEHDVAFRIYKDYEAMTVK</sequence>
<dbReference type="RefSeq" id="WP_163652056.1">
    <property type="nucleotide sequence ID" value="NZ_JAAGRN010000002.1"/>
</dbReference>
<dbReference type="PANTHER" id="PTHR10696:SF56">
    <property type="entry name" value="TAUD_TFDA-LIKE DOMAIN-CONTAINING PROTEIN"/>
    <property type="match status" value="1"/>
</dbReference>
<comment type="caution">
    <text evidence="5">The sequence shown here is derived from an EMBL/GenBank/DDBJ whole genome shotgun (WGS) entry which is preliminary data.</text>
</comment>
<dbReference type="GO" id="GO:0016706">
    <property type="term" value="F:2-oxoglutarate-dependent dioxygenase activity"/>
    <property type="evidence" value="ECO:0007669"/>
    <property type="project" value="UniProtKB-ARBA"/>
</dbReference>
<evidence type="ECO:0000259" key="4">
    <source>
        <dbReference type="Pfam" id="PF02668"/>
    </source>
</evidence>
<protein>
    <submittedName>
        <fullName evidence="5">TauD/TfdA family dioxygenase</fullName>
    </submittedName>
</protein>
<proteinExistence type="predicted"/>
<keyword evidence="2" id="KW-0560">Oxidoreductase</keyword>
<evidence type="ECO:0000256" key="1">
    <source>
        <dbReference type="ARBA" id="ARBA00001954"/>
    </source>
</evidence>
<evidence type="ECO:0000256" key="3">
    <source>
        <dbReference type="ARBA" id="ARBA00023194"/>
    </source>
</evidence>
<dbReference type="Gene3D" id="3.60.130.10">
    <property type="entry name" value="Clavaminate synthase-like"/>
    <property type="match status" value="1"/>
</dbReference>
<keyword evidence="5" id="KW-0223">Dioxygenase</keyword>
<keyword evidence="3" id="KW-0045">Antibiotic biosynthesis</keyword>